<accession>A0A8S3ZDE8</accession>
<dbReference type="InterPro" id="IPR029058">
    <property type="entry name" value="AB_hydrolase_fold"/>
</dbReference>
<keyword evidence="2" id="KW-0645">Protease</keyword>
<reference evidence="7" key="1">
    <citation type="submission" date="2021-04" db="EMBL/GenBank/DDBJ databases">
        <authorList>
            <consortium name="Molecular Ecology Group"/>
        </authorList>
    </citation>
    <scope>NUCLEOTIDE SEQUENCE</scope>
</reference>
<dbReference type="FunFam" id="1.20.120.980:FF:000001">
    <property type="entry name" value="Dipeptidyl peptidase 7"/>
    <property type="match status" value="1"/>
</dbReference>
<evidence type="ECO:0000256" key="6">
    <source>
        <dbReference type="SAM" id="SignalP"/>
    </source>
</evidence>
<keyword evidence="8" id="KW-1185">Reference proteome</keyword>
<name>A0A8S3ZDE8_9EUPU</name>
<dbReference type="GO" id="GO:0031982">
    <property type="term" value="C:vesicle"/>
    <property type="evidence" value="ECO:0007669"/>
    <property type="project" value="TreeGrafter"/>
</dbReference>
<comment type="caution">
    <text evidence="7">The sequence shown here is derived from an EMBL/GenBank/DDBJ whole genome shotgun (WGS) entry which is preliminary data.</text>
</comment>
<dbReference type="SUPFAM" id="SSF53474">
    <property type="entry name" value="alpha/beta-Hydrolases"/>
    <property type="match status" value="1"/>
</dbReference>
<evidence type="ECO:0000256" key="5">
    <source>
        <dbReference type="ARBA" id="ARBA00023180"/>
    </source>
</evidence>
<evidence type="ECO:0000256" key="3">
    <source>
        <dbReference type="ARBA" id="ARBA00022729"/>
    </source>
</evidence>
<proteinExistence type="inferred from homology"/>
<feature type="chain" id="PRO_5035862429" description="Dipeptidyl peptidase 2" evidence="6">
    <location>
        <begin position="28"/>
        <end position="474"/>
    </location>
</feature>
<dbReference type="InterPro" id="IPR042269">
    <property type="entry name" value="Ser_carbopepase_S28_SKS"/>
</dbReference>
<dbReference type="Proteomes" id="UP000678393">
    <property type="component" value="Unassembled WGS sequence"/>
</dbReference>
<evidence type="ECO:0000313" key="8">
    <source>
        <dbReference type="Proteomes" id="UP000678393"/>
    </source>
</evidence>
<dbReference type="GO" id="GO:0070008">
    <property type="term" value="F:serine-type exopeptidase activity"/>
    <property type="evidence" value="ECO:0007669"/>
    <property type="project" value="InterPro"/>
</dbReference>
<evidence type="ECO:0000256" key="2">
    <source>
        <dbReference type="ARBA" id="ARBA00022670"/>
    </source>
</evidence>
<protein>
    <recommendedName>
        <fullName evidence="9">Dipeptidyl peptidase 2</fullName>
    </recommendedName>
</protein>
<dbReference type="Gene3D" id="1.20.120.980">
    <property type="entry name" value="Serine carboxypeptidase S28, SKS domain"/>
    <property type="match status" value="1"/>
</dbReference>
<evidence type="ECO:0000313" key="7">
    <source>
        <dbReference type="EMBL" id="CAG5125800.1"/>
    </source>
</evidence>
<dbReference type="PANTHER" id="PTHR11010:SF107">
    <property type="entry name" value="DIPEPTIDYL PEPTIDASE 2"/>
    <property type="match status" value="1"/>
</dbReference>
<keyword evidence="4" id="KW-0378">Hydrolase</keyword>
<keyword evidence="3 6" id="KW-0732">Signal</keyword>
<dbReference type="PANTHER" id="PTHR11010">
    <property type="entry name" value="PROTEASE S28 PRO-X CARBOXYPEPTIDASE-RELATED"/>
    <property type="match status" value="1"/>
</dbReference>
<dbReference type="GO" id="GO:0008239">
    <property type="term" value="F:dipeptidyl-peptidase activity"/>
    <property type="evidence" value="ECO:0007669"/>
    <property type="project" value="TreeGrafter"/>
</dbReference>
<dbReference type="Pfam" id="PF05577">
    <property type="entry name" value="Peptidase_S28"/>
    <property type="match status" value="1"/>
</dbReference>
<dbReference type="InterPro" id="IPR008758">
    <property type="entry name" value="Peptidase_S28"/>
</dbReference>
<dbReference type="OrthoDB" id="2130629at2759"/>
<dbReference type="AlphaFoldDB" id="A0A8S3ZDE8"/>
<feature type="signal peptide" evidence="6">
    <location>
        <begin position="1"/>
        <end position="27"/>
    </location>
</feature>
<dbReference type="GO" id="GO:0006508">
    <property type="term" value="P:proteolysis"/>
    <property type="evidence" value="ECO:0007669"/>
    <property type="project" value="UniProtKB-KW"/>
</dbReference>
<comment type="similarity">
    <text evidence="1">Belongs to the peptidase S28 family.</text>
</comment>
<evidence type="ECO:0008006" key="9">
    <source>
        <dbReference type="Google" id="ProtNLM"/>
    </source>
</evidence>
<sequence length="474" mass="52380">MCSELLEMAGTLMIGCVVLCTVGVSLADYPYKEAYVDQYVDHFNFLSYGDKTFKHRYLYQDKYWVKGAPIFFYAGNEGSIEGFWEATGFVHEIAPQFQAYVVFPEHRYYGKSLPFGNSSFSQPYLGLLTVEQAMADYAVFLTDLKQKLNATDSKVIAFGGSYGGMLAAYMRFKYPNIVDGALAASAPIFMQDPSGPHKFFFSHVTKDFRDVSEKCYDLVKLAFRQMNDLAARGQSGLDEVASKFQLCDKLTDAASYSQLLGWARNAFVMMAMLDYPYPASFMAQMPAFPVKVACQKILEASDPLKGLAAAAGVLYNTSVPCYDFKSEYIPCADPTGCGIGPDAIAWDYQACTELALPDGSNNVTDMFPVIPWNLELKKEYCQKTYGITTRNNWAGIEFLGLKISSSSNIIFSNGNLDPWQGGGISSNISDSIIAVSVIGGAHHLDLRASNPLDPPGVIQAREQEKRIISSWIKS</sequence>
<evidence type="ECO:0000256" key="4">
    <source>
        <dbReference type="ARBA" id="ARBA00022801"/>
    </source>
</evidence>
<dbReference type="EMBL" id="CAJHNH020002168">
    <property type="protein sequence ID" value="CAG5125800.1"/>
    <property type="molecule type" value="Genomic_DNA"/>
</dbReference>
<dbReference type="Gene3D" id="3.40.50.1820">
    <property type="entry name" value="alpha/beta hydrolase"/>
    <property type="match status" value="1"/>
</dbReference>
<evidence type="ECO:0000256" key="1">
    <source>
        <dbReference type="ARBA" id="ARBA00011079"/>
    </source>
</evidence>
<gene>
    <name evidence="7" type="ORF">CUNI_LOCUS11358</name>
</gene>
<organism evidence="7 8">
    <name type="scientific">Candidula unifasciata</name>
    <dbReference type="NCBI Taxonomy" id="100452"/>
    <lineage>
        <taxon>Eukaryota</taxon>
        <taxon>Metazoa</taxon>
        <taxon>Spiralia</taxon>
        <taxon>Lophotrochozoa</taxon>
        <taxon>Mollusca</taxon>
        <taxon>Gastropoda</taxon>
        <taxon>Heterobranchia</taxon>
        <taxon>Euthyneura</taxon>
        <taxon>Panpulmonata</taxon>
        <taxon>Eupulmonata</taxon>
        <taxon>Stylommatophora</taxon>
        <taxon>Helicina</taxon>
        <taxon>Helicoidea</taxon>
        <taxon>Geomitridae</taxon>
        <taxon>Candidula</taxon>
    </lineage>
</organism>
<keyword evidence="5" id="KW-0325">Glycoprotein</keyword>